<sequence>MRERSDKETKRQLVTELLNKKKSKQRKTITNRVTESKQPQKMVKTGKVQIGWLHFSDDHQRYISVRLQKGGGTREVDVPLNADIQQIIQIAEEIFFSDGRCIFGALEDMEVALTNFKCETLRISTPEGDPFTLQHYIHQCKTTRVHLYLKSKKKTFPERQASHSGVLDQVVKDDESDLLVPVFPENERELNGDQLLGTSIEREGIRKAQDQEFAQSLALDKRKEEKKRLEVCSEIEKASRQLHLKQARLRRVELEPDEYESKVDVSVRHPVLGLISRRFHVFSTMAAVYDWVGSLCLTPEQFRLCGFDGKCLLPSSSVQVAERTMLYMSECDNAPNLLVEGDDDVNFQGFGDTYDELSLDDTLPFDSSMPQSSQHLSISPVSVSPPNQLMDEDGPG</sequence>
<dbReference type="Proteomes" id="UP001249851">
    <property type="component" value="Unassembled WGS sequence"/>
</dbReference>
<comment type="caution">
    <text evidence="2">The sequence shown here is derived from an EMBL/GenBank/DDBJ whole genome shotgun (WGS) entry which is preliminary data.</text>
</comment>
<gene>
    <name evidence="2" type="ORF">P5673_032788</name>
</gene>
<dbReference type="EMBL" id="JARQWQ010000191">
    <property type="protein sequence ID" value="KAK2547335.1"/>
    <property type="molecule type" value="Genomic_DNA"/>
</dbReference>
<evidence type="ECO:0000313" key="3">
    <source>
        <dbReference type="Proteomes" id="UP001249851"/>
    </source>
</evidence>
<proteinExistence type="predicted"/>
<evidence type="ECO:0000256" key="1">
    <source>
        <dbReference type="SAM" id="MobiDB-lite"/>
    </source>
</evidence>
<feature type="region of interest" description="Disordered" evidence="1">
    <location>
        <begin position="368"/>
        <end position="396"/>
    </location>
</feature>
<organism evidence="2 3">
    <name type="scientific">Acropora cervicornis</name>
    <name type="common">Staghorn coral</name>
    <dbReference type="NCBI Taxonomy" id="6130"/>
    <lineage>
        <taxon>Eukaryota</taxon>
        <taxon>Metazoa</taxon>
        <taxon>Cnidaria</taxon>
        <taxon>Anthozoa</taxon>
        <taxon>Hexacorallia</taxon>
        <taxon>Scleractinia</taxon>
        <taxon>Astrocoeniina</taxon>
        <taxon>Acroporidae</taxon>
        <taxon>Acropora</taxon>
    </lineage>
</organism>
<reference evidence="2" key="2">
    <citation type="journal article" date="2023" name="Science">
        <title>Genomic signatures of disease resistance in endangered staghorn corals.</title>
        <authorList>
            <person name="Vollmer S.V."/>
            <person name="Selwyn J.D."/>
            <person name="Despard B.A."/>
            <person name="Roesel C.L."/>
        </authorList>
    </citation>
    <scope>NUCLEOTIDE SEQUENCE</scope>
    <source>
        <strain evidence="2">K2</strain>
    </source>
</reference>
<protein>
    <submittedName>
        <fullName evidence="2">Uncharacterized protein</fullName>
    </submittedName>
</protein>
<keyword evidence="3" id="KW-1185">Reference proteome</keyword>
<reference evidence="2" key="1">
    <citation type="journal article" date="2023" name="G3 (Bethesda)">
        <title>Whole genome assembly and annotation of the endangered Caribbean coral Acropora cervicornis.</title>
        <authorList>
            <person name="Selwyn J.D."/>
            <person name="Vollmer S.V."/>
        </authorList>
    </citation>
    <scope>NUCLEOTIDE SEQUENCE</scope>
    <source>
        <strain evidence="2">K2</strain>
    </source>
</reference>
<dbReference type="AlphaFoldDB" id="A0AAD9PQU5"/>
<accession>A0AAD9PQU5</accession>
<evidence type="ECO:0000313" key="2">
    <source>
        <dbReference type="EMBL" id="KAK2547335.1"/>
    </source>
</evidence>
<name>A0AAD9PQU5_ACRCE</name>
<feature type="compositionally biased region" description="Polar residues" evidence="1">
    <location>
        <begin position="368"/>
        <end position="387"/>
    </location>
</feature>